<dbReference type="PROSITE" id="PS50292">
    <property type="entry name" value="PEROXIDASE_3"/>
    <property type="match status" value="1"/>
</dbReference>
<evidence type="ECO:0000313" key="2">
    <source>
        <dbReference type="EMBL" id="CAD7232593.1"/>
    </source>
</evidence>
<dbReference type="GO" id="GO:0004601">
    <property type="term" value="F:peroxidase activity"/>
    <property type="evidence" value="ECO:0007669"/>
    <property type="project" value="UniProtKB-KW"/>
</dbReference>
<keyword evidence="1" id="KW-0560">Oxidoreductase</keyword>
<dbReference type="SUPFAM" id="SSF48113">
    <property type="entry name" value="Heme-dependent peroxidases"/>
    <property type="match status" value="1"/>
</dbReference>
<feature type="non-terminal residue" evidence="2">
    <location>
        <position position="1"/>
    </location>
</feature>
<name>A0A7R8WIX2_9CRUS</name>
<dbReference type="EMBL" id="OB664843">
    <property type="protein sequence ID" value="CAD7232593.1"/>
    <property type="molecule type" value="Genomic_DNA"/>
</dbReference>
<organism evidence="2">
    <name type="scientific">Cyprideis torosa</name>
    <dbReference type="NCBI Taxonomy" id="163714"/>
    <lineage>
        <taxon>Eukaryota</taxon>
        <taxon>Metazoa</taxon>
        <taxon>Ecdysozoa</taxon>
        <taxon>Arthropoda</taxon>
        <taxon>Crustacea</taxon>
        <taxon>Oligostraca</taxon>
        <taxon>Ostracoda</taxon>
        <taxon>Podocopa</taxon>
        <taxon>Podocopida</taxon>
        <taxon>Cytherocopina</taxon>
        <taxon>Cytheroidea</taxon>
        <taxon>Cytherideidae</taxon>
        <taxon>Cyprideis</taxon>
    </lineage>
</organism>
<dbReference type="InterPro" id="IPR010255">
    <property type="entry name" value="Haem_peroxidase_sf"/>
</dbReference>
<dbReference type="OrthoDB" id="823504at2759"/>
<dbReference type="PANTHER" id="PTHR11475:SF106">
    <property type="entry name" value="CURLY SU"/>
    <property type="match status" value="1"/>
</dbReference>
<gene>
    <name evidence="2" type="ORF">CTOB1V02_LOCUS10426</name>
</gene>
<dbReference type="Pfam" id="PF03098">
    <property type="entry name" value="An_peroxidase"/>
    <property type="match status" value="2"/>
</dbReference>
<dbReference type="InterPro" id="IPR037120">
    <property type="entry name" value="Haem_peroxidase_sf_animal"/>
</dbReference>
<protein>
    <submittedName>
        <fullName evidence="2">Uncharacterized protein</fullName>
    </submittedName>
</protein>
<evidence type="ECO:0000256" key="1">
    <source>
        <dbReference type="ARBA" id="ARBA00022559"/>
    </source>
</evidence>
<dbReference type="InterPro" id="IPR019791">
    <property type="entry name" value="Haem_peroxidase_animal"/>
</dbReference>
<dbReference type="PRINTS" id="PR00457">
    <property type="entry name" value="ANPEROXIDASE"/>
</dbReference>
<dbReference type="PANTHER" id="PTHR11475">
    <property type="entry name" value="OXIDASE/PEROXIDASE"/>
    <property type="match status" value="1"/>
</dbReference>
<proteinExistence type="predicted"/>
<dbReference type="GO" id="GO:0020037">
    <property type="term" value="F:heme binding"/>
    <property type="evidence" value="ECO:0007669"/>
    <property type="project" value="InterPro"/>
</dbReference>
<dbReference type="Gene3D" id="1.10.640.10">
    <property type="entry name" value="Haem peroxidase domain superfamily, animal type"/>
    <property type="match status" value="2"/>
</dbReference>
<accession>A0A7R8WIX2</accession>
<reference evidence="2" key="1">
    <citation type="submission" date="2020-11" db="EMBL/GenBank/DDBJ databases">
        <authorList>
            <person name="Tran Van P."/>
        </authorList>
    </citation>
    <scope>NUCLEOTIDE SEQUENCE</scope>
</reference>
<keyword evidence="1" id="KW-0575">Peroxidase</keyword>
<dbReference type="AlphaFoldDB" id="A0A7R8WIX2"/>
<sequence>FSSTGPRMQFNAITSVIDAGWVYGSNKRLADELRTFKGGMMKSLPVFKEFGLKDLLPLKMEDPDDGCIRPRPDIYCFHADSASRRATEAYAEDIVKLLMARDEQQPKKQVVFASVERKKTLDTGALMFPANSRSNEDICNVVHNGYEGIRLQLAELANQVLLMGETRNIIAALIQHINYNEFLPMVLGKEVMQKYDLILQKDGYFNGYDPKTNPSASSSFVTAAFRFGHSLLPATIERWSTNHKYIGSQRLHELLRQPYDLYKGGWCDQYMCGLMNQVAQAMDEAVTQEVTNHLFQEPGKRFGLDLPALNMQRAREHGIPSYNDFREFCGLPRVHDWPELNAFMPNHTVKRYNDVYR</sequence>
<dbReference type="GO" id="GO:0006979">
    <property type="term" value="P:response to oxidative stress"/>
    <property type="evidence" value="ECO:0007669"/>
    <property type="project" value="InterPro"/>
</dbReference>